<reference evidence="6 7" key="1">
    <citation type="submission" date="2020-12" db="EMBL/GenBank/DDBJ databases">
        <title>Bacterial novel species Pedobacter sp. SD-b isolated from soil.</title>
        <authorList>
            <person name="Jung H.-Y."/>
        </authorList>
    </citation>
    <scope>NUCLEOTIDE SEQUENCE [LARGE SCALE GENOMIC DNA]</scope>
    <source>
        <strain evidence="6 7">SD-b</strain>
    </source>
</reference>
<dbReference type="InterPro" id="IPR012334">
    <property type="entry name" value="Pectin_lyas_fold"/>
</dbReference>
<evidence type="ECO:0000259" key="5">
    <source>
        <dbReference type="Pfam" id="PF01095"/>
    </source>
</evidence>
<evidence type="ECO:0000256" key="4">
    <source>
        <dbReference type="RuleBase" id="RU000589"/>
    </source>
</evidence>
<keyword evidence="2 4" id="KW-0378">Hydrolase</keyword>
<dbReference type="EC" id="3.1.1.11" evidence="4"/>
<dbReference type="PROSITE" id="PS00800">
    <property type="entry name" value="PECTINESTERASE_1"/>
    <property type="match status" value="1"/>
</dbReference>
<name>A0ABS1BJN4_9SPHI</name>
<keyword evidence="4" id="KW-0732">Signal</keyword>
<evidence type="ECO:0000313" key="6">
    <source>
        <dbReference type="EMBL" id="MBK0383092.1"/>
    </source>
</evidence>
<dbReference type="PANTHER" id="PTHR31321:SF57">
    <property type="entry name" value="PECTINESTERASE 53-RELATED"/>
    <property type="match status" value="1"/>
</dbReference>
<protein>
    <recommendedName>
        <fullName evidence="4">Pectinesterase</fullName>
        <ecNumber evidence="4">3.1.1.11</ecNumber>
    </recommendedName>
</protein>
<dbReference type="Proteomes" id="UP000660024">
    <property type="component" value="Unassembled WGS sequence"/>
</dbReference>
<comment type="catalytic activity">
    <reaction evidence="4">
        <text>[(1-&gt;4)-alpha-D-galacturonosyl methyl ester](n) + n H2O = [(1-&gt;4)-alpha-D-galacturonosyl](n) + n methanol + n H(+)</text>
        <dbReference type="Rhea" id="RHEA:22380"/>
        <dbReference type="Rhea" id="RHEA-COMP:14570"/>
        <dbReference type="Rhea" id="RHEA-COMP:14573"/>
        <dbReference type="ChEBI" id="CHEBI:15377"/>
        <dbReference type="ChEBI" id="CHEBI:15378"/>
        <dbReference type="ChEBI" id="CHEBI:17790"/>
        <dbReference type="ChEBI" id="CHEBI:140522"/>
        <dbReference type="ChEBI" id="CHEBI:140523"/>
        <dbReference type="EC" id="3.1.1.11"/>
    </reaction>
</comment>
<dbReference type="InterPro" id="IPR018040">
    <property type="entry name" value="Pectinesterase_Tyr_AS"/>
</dbReference>
<comment type="pathway">
    <text evidence="4">Glycan metabolism; pectin degradation; 2-dehydro-3-deoxy-D-gluconate from pectin: step 1/5.</text>
</comment>
<dbReference type="PANTHER" id="PTHR31321">
    <property type="entry name" value="ACYL-COA THIOESTER HYDROLASE YBHC-RELATED"/>
    <property type="match status" value="1"/>
</dbReference>
<feature type="chain" id="PRO_5044954164" description="Pectinesterase" evidence="4">
    <location>
        <begin position="19"/>
        <end position="314"/>
    </location>
</feature>
<gene>
    <name evidence="6" type="ORF">I5M32_08985</name>
</gene>
<keyword evidence="7" id="KW-1185">Reference proteome</keyword>
<sequence>MKKTLILLFLGVSFSAFSQTKLLVSQSGDGNFKTVQKALDAVPINNTKTIIIYIKNGIYKEKLQLDSTKNKVTLIGEDQFKTILTFDDHPGKVDGNGKSINTQSSYSFLIAADDFSANNITFQNDAGFTAGQAVALEVRGDKAVFKNCRVVGNQDILFLNSVNSRQYYEDCYLEGTTDFIFGAATAWFQNCHIHSKKNSHITAASTPKEHAFGLVFYNCVVTADTSLNKVSLGRPWRPYANVAYLHCYLPEQVKPEGWSVWNKLDTYTLSRFSEYENYGPGANPNTRVSWSRQLTSAEAKNYNLENVLRGWKPE</sequence>
<accession>A0ABS1BJN4</accession>
<dbReference type="Pfam" id="PF01095">
    <property type="entry name" value="Pectinesterase"/>
    <property type="match status" value="1"/>
</dbReference>
<proteinExistence type="inferred from homology"/>
<dbReference type="SUPFAM" id="SSF51126">
    <property type="entry name" value="Pectin lyase-like"/>
    <property type="match status" value="1"/>
</dbReference>
<dbReference type="Gene3D" id="2.160.20.10">
    <property type="entry name" value="Single-stranded right-handed beta-helix, Pectin lyase-like"/>
    <property type="match status" value="1"/>
</dbReference>
<dbReference type="InterPro" id="IPR000070">
    <property type="entry name" value="Pectinesterase_cat"/>
</dbReference>
<comment type="caution">
    <text evidence="6">The sequence shown here is derived from an EMBL/GenBank/DDBJ whole genome shotgun (WGS) entry which is preliminary data.</text>
</comment>
<feature type="domain" description="Pectinesterase catalytic" evidence="5">
    <location>
        <begin position="23"/>
        <end position="310"/>
    </location>
</feature>
<evidence type="ECO:0000313" key="7">
    <source>
        <dbReference type="Proteomes" id="UP000660024"/>
    </source>
</evidence>
<organism evidence="6 7">
    <name type="scientific">Pedobacter segetis</name>
    <dbReference type="NCBI Taxonomy" id="2793069"/>
    <lineage>
        <taxon>Bacteria</taxon>
        <taxon>Pseudomonadati</taxon>
        <taxon>Bacteroidota</taxon>
        <taxon>Sphingobacteriia</taxon>
        <taxon>Sphingobacteriales</taxon>
        <taxon>Sphingobacteriaceae</taxon>
        <taxon>Pedobacter</taxon>
    </lineage>
</organism>
<evidence type="ECO:0000256" key="3">
    <source>
        <dbReference type="ARBA" id="ARBA00023085"/>
    </source>
</evidence>
<dbReference type="EMBL" id="JAEHFY010000011">
    <property type="protein sequence ID" value="MBK0383092.1"/>
    <property type="molecule type" value="Genomic_DNA"/>
</dbReference>
<evidence type="ECO:0000256" key="1">
    <source>
        <dbReference type="ARBA" id="ARBA00008891"/>
    </source>
</evidence>
<keyword evidence="3 4" id="KW-0063">Aspartyl esterase</keyword>
<feature type="signal peptide" evidence="4">
    <location>
        <begin position="1"/>
        <end position="18"/>
    </location>
</feature>
<dbReference type="InterPro" id="IPR011050">
    <property type="entry name" value="Pectin_lyase_fold/virulence"/>
</dbReference>
<evidence type="ECO:0000256" key="2">
    <source>
        <dbReference type="ARBA" id="ARBA00022801"/>
    </source>
</evidence>
<comment type="similarity">
    <text evidence="1">Belongs to the pectinesterase family.</text>
</comment>
<dbReference type="RefSeq" id="WP_200585904.1">
    <property type="nucleotide sequence ID" value="NZ_JAEHFY010000011.1"/>
</dbReference>